<dbReference type="InterPro" id="IPR013976">
    <property type="entry name" value="HDOD"/>
</dbReference>
<organism evidence="2 3">
    <name type="scientific">Ideonella margarita</name>
    <dbReference type="NCBI Taxonomy" id="2984191"/>
    <lineage>
        <taxon>Bacteria</taxon>
        <taxon>Pseudomonadati</taxon>
        <taxon>Pseudomonadota</taxon>
        <taxon>Betaproteobacteria</taxon>
        <taxon>Burkholderiales</taxon>
        <taxon>Sphaerotilaceae</taxon>
        <taxon>Ideonella</taxon>
    </lineage>
</organism>
<protein>
    <submittedName>
        <fullName evidence="2">HDOD domain-containing protein</fullName>
    </submittedName>
</protein>
<comment type="caution">
    <text evidence="2">The sequence shown here is derived from an EMBL/GenBank/DDBJ whole genome shotgun (WGS) entry which is preliminary data.</text>
</comment>
<evidence type="ECO:0000313" key="3">
    <source>
        <dbReference type="Proteomes" id="UP001379945"/>
    </source>
</evidence>
<sequence>MMNTTATPTRRTQAVAAELDQARKSGPLQTIIIPPCPDLLARMRAALQEADPDLNVIAQIASSDVAMAASLLKAANSAAYSSGTPVQTVGQAMNRLGLEKTAMVMTSFLTQRAIRVNSPHLQRFWQRAGKRAVAMQFMASKLPGMSPDMAHTYGLFCHVGMPVMLQSVRGYSGTLMEAAARIDRPFITTENANHRTDHAVVGALVARLWKLAPEVMVAIRRHHDLDMIGHEDTEPDVHTLVAAGLVAEHLMRRHEALEADVDWLANKQRALDWLHIDEDELEVWDEELRPLLDATL</sequence>
<dbReference type="InterPro" id="IPR052340">
    <property type="entry name" value="RNase_Y/CdgJ"/>
</dbReference>
<keyword evidence="3" id="KW-1185">Reference proteome</keyword>
<dbReference type="RefSeq" id="WP_341400836.1">
    <property type="nucleotide sequence ID" value="NZ_JBBUTI010000019.1"/>
</dbReference>
<evidence type="ECO:0000313" key="2">
    <source>
        <dbReference type="EMBL" id="MEK8048526.1"/>
    </source>
</evidence>
<reference evidence="2 3" key="1">
    <citation type="submission" date="2024-04" db="EMBL/GenBank/DDBJ databases">
        <title>Novel species of the genus Ideonella isolated from streams.</title>
        <authorList>
            <person name="Lu H."/>
        </authorList>
    </citation>
    <scope>NUCLEOTIDE SEQUENCE [LARGE SCALE GENOMIC DNA]</scope>
    <source>
        <strain evidence="2 3">LYT19W</strain>
    </source>
</reference>
<dbReference type="PROSITE" id="PS51833">
    <property type="entry name" value="HDOD"/>
    <property type="match status" value="1"/>
</dbReference>
<feature type="domain" description="HDOD" evidence="1">
    <location>
        <begin position="33"/>
        <end position="225"/>
    </location>
</feature>
<name>A0ABU9CC85_9BURK</name>
<proteinExistence type="predicted"/>
<dbReference type="SUPFAM" id="SSF109604">
    <property type="entry name" value="HD-domain/PDEase-like"/>
    <property type="match status" value="1"/>
</dbReference>
<evidence type="ECO:0000259" key="1">
    <source>
        <dbReference type="PROSITE" id="PS51833"/>
    </source>
</evidence>
<dbReference type="EMBL" id="JBBUTI010000019">
    <property type="protein sequence ID" value="MEK8048526.1"/>
    <property type="molecule type" value="Genomic_DNA"/>
</dbReference>
<accession>A0ABU9CC85</accession>
<dbReference type="PANTHER" id="PTHR33525:SF6">
    <property type="entry name" value="HDOD DOMAIN-CONTAINING PROTEIN"/>
    <property type="match status" value="1"/>
</dbReference>
<dbReference type="PANTHER" id="PTHR33525">
    <property type="match status" value="1"/>
</dbReference>
<gene>
    <name evidence="2" type="ORF">AACH00_19405</name>
</gene>
<dbReference type="Gene3D" id="1.10.3210.10">
    <property type="entry name" value="Hypothetical protein af1432"/>
    <property type="match status" value="1"/>
</dbReference>
<dbReference type="Proteomes" id="UP001379945">
    <property type="component" value="Unassembled WGS sequence"/>
</dbReference>
<dbReference type="Pfam" id="PF08668">
    <property type="entry name" value="HDOD"/>
    <property type="match status" value="1"/>
</dbReference>